<dbReference type="GO" id="GO:0005886">
    <property type="term" value="C:plasma membrane"/>
    <property type="evidence" value="ECO:0007669"/>
    <property type="project" value="UniProtKB-SubCell"/>
</dbReference>
<feature type="transmembrane region" description="Helical" evidence="8">
    <location>
        <begin position="27"/>
        <end position="47"/>
    </location>
</feature>
<dbReference type="InterPro" id="IPR045324">
    <property type="entry name" value="Small_multidrug_res"/>
</dbReference>
<dbReference type="Proteomes" id="UP000199632">
    <property type="component" value="Unassembled WGS sequence"/>
</dbReference>
<evidence type="ECO:0000256" key="1">
    <source>
        <dbReference type="ARBA" id="ARBA00004651"/>
    </source>
</evidence>
<evidence type="ECO:0000256" key="2">
    <source>
        <dbReference type="ARBA" id="ARBA00022448"/>
    </source>
</evidence>
<dbReference type="Gene3D" id="1.10.3730.20">
    <property type="match status" value="1"/>
</dbReference>
<evidence type="ECO:0000256" key="7">
    <source>
        <dbReference type="RuleBase" id="RU003942"/>
    </source>
</evidence>
<keyword evidence="10" id="KW-1185">Reference proteome</keyword>
<dbReference type="PANTHER" id="PTHR30561:SF1">
    <property type="entry name" value="MULTIDRUG TRANSPORTER EMRE"/>
    <property type="match status" value="1"/>
</dbReference>
<gene>
    <name evidence="9" type="ORF">SAMN05421684_1637</name>
</gene>
<dbReference type="EMBL" id="FNQB01000001">
    <property type="protein sequence ID" value="SDY80442.1"/>
    <property type="molecule type" value="Genomic_DNA"/>
</dbReference>
<dbReference type="STRING" id="137265.SAMN05421684_1637"/>
<organism evidence="9 10">
    <name type="scientific">Asanoa ishikariensis</name>
    <dbReference type="NCBI Taxonomy" id="137265"/>
    <lineage>
        <taxon>Bacteria</taxon>
        <taxon>Bacillati</taxon>
        <taxon>Actinomycetota</taxon>
        <taxon>Actinomycetes</taxon>
        <taxon>Micromonosporales</taxon>
        <taxon>Micromonosporaceae</taxon>
        <taxon>Asanoa</taxon>
    </lineage>
</organism>
<keyword evidence="2" id="KW-0813">Transport</keyword>
<keyword evidence="3" id="KW-1003">Cell membrane</keyword>
<dbReference type="InterPro" id="IPR000390">
    <property type="entry name" value="Small_drug/metabolite_transptr"/>
</dbReference>
<evidence type="ECO:0000256" key="8">
    <source>
        <dbReference type="SAM" id="Phobius"/>
    </source>
</evidence>
<dbReference type="Pfam" id="PF00893">
    <property type="entry name" value="Multi_Drug_Res"/>
    <property type="match status" value="1"/>
</dbReference>
<dbReference type="AlphaFoldDB" id="A0A1H3MUP5"/>
<dbReference type="GO" id="GO:0022857">
    <property type="term" value="F:transmembrane transporter activity"/>
    <property type="evidence" value="ECO:0007669"/>
    <property type="project" value="InterPro"/>
</dbReference>
<evidence type="ECO:0000313" key="9">
    <source>
        <dbReference type="EMBL" id="SDY80442.1"/>
    </source>
</evidence>
<comment type="similarity">
    <text evidence="7">Belongs to the drug/metabolite transporter (DMT) superfamily. Small multidrug resistance (SMR) (TC 2.A.7.1) family.</text>
</comment>
<feature type="transmembrane region" description="Helical" evidence="8">
    <location>
        <begin position="87"/>
        <end position="105"/>
    </location>
</feature>
<keyword evidence="6 8" id="KW-0472">Membrane</keyword>
<comment type="subcellular location">
    <subcellularLocation>
        <location evidence="1 7">Cell membrane</location>
        <topology evidence="1 7">Multi-pass membrane protein</topology>
    </subcellularLocation>
</comment>
<keyword evidence="5 8" id="KW-1133">Transmembrane helix</keyword>
<dbReference type="FunFam" id="1.10.3730.20:FF:000001">
    <property type="entry name" value="Quaternary ammonium compound resistance transporter SugE"/>
    <property type="match status" value="1"/>
</dbReference>
<keyword evidence="4 7" id="KW-0812">Transmembrane</keyword>
<evidence type="ECO:0000256" key="3">
    <source>
        <dbReference type="ARBA" id="ARBA00022475"/>
    </source>
</evidence>
<evidence type="ECO:0000313" key="10">
    <source>
        <dbReference type="Proteomes" id="UP000199632"/>
    </source>
</evidence>
<feature type="transmembrane region" description="Helical" evidence="8">
    <location>
        <begin position="59"/>
        <end position="81"/>
    </location>
</feature>
<dbReference type="SUPFAM" id="SSF103481">
    <property type="entry name" value="Multidrug resistance efflux transporter EmrE"/>
    <property type="match status" value="1"/>
</dbReference>
<evidence type="ECO:0000256" key="4">
    <source>
        <dbReference type="ARBA" id="ARBA00022692"/>
    </source>
</evidence>
<proteinExistence type="inferred from homology"/>
<sequence length="111" mass="11562">MHVWFWLAGAIVSEVVATLSLRASAGFTRLVPTAILVVGYGFAFYGLSQALKLGMNVSVAYAVWSAVGVALIAIIGVLFLHESLSPLQIGGLLLIIAGVVALELGRSGNHV</sequence>
<name>A0A1H3MUP5_9ACTN</name>
<accession>A0A1H3MUP5</accession>
<evidence type="ECO:0000256" key="5">
    <source>
        <dbReference type="ARBA" id="ARBA00022989"/>
    </source>
</evidence>
<dbReference type="InterPro" id="IPR037185">
    <property type="entry name" value="EmrE-like"/>
</dbReference>
<protein>
    <submittedName>
        <fullName evidence="9">Small multidrug resistance pump</fullName>
    </submittedName>
</protein>
<dbReference type="PANTHER" id="PTHR30561">
    <property type="entry name" value="SMR FAMILY PROTON-DEPENDENT DRUG EFFLUX TRANSPORTER SUGE"/>
    <property type="match status" value="1"/>
</dbReference>
<evidence type="ECO:0000256" key="6">
    <source>
        <dbReference type="ARBA" id="ARBA00023136"/>
    </source>
</evidence>
<reference evidence="10" key="1">
    <citation type="submission" date="2016-10" db="EMBL/GenBank/DDBJ databases">
        <authorList>
            <person name="Varghese N."/>
            <person name="Submissions S."/>
        </authorList>
    </citation>
    <scope>NUCLEOTIDE SEQUENCE [LARGE SCALE GENOMIC DNA]</scope>
    <source>
        <strain evidence="10">DSM 44718</strain>
    </source>
</reference>